<evidence type="ECO:0000256" key="1">
    <source>
        <dbReference type="ARBA" id="ARBA00022441"/>
    </source>
</evidence>
<dbReference type="RefSeq" id="XP_026136967.1">
    <property type="nucleotide sequence ID" value="XM_026281182.1"/>
</dbReference>
<evidence type="ECO:0000259" key="3">
    <source>
        <dbReference type="Pfam" id="PF00651"/>
    </source>
</evidence>
<dbReference type="PANTHER" id="PTHR24412:SF179">
    <property type="entry name" value="KELCH-LIKE PROTEIN 3"/>
    <property type="match status" value="1"/>
</dbReference>
<protein>
    <submittedName>
        <fullName evidence="5">Kelch-like protein 3</fullName>
    </submittedName>
</protein>
<dbReference type="GeneID" id="113114289"/>
<evidence type="ECO:0000256" key="2">
    <source>
        <dbReference type="ARBA" id="ARBA00022737"/>
    </source>
</evidence>
<evidence type="ECO:0000313" key="5">
    <source>
        <dbReference type="RefSeq" id="XP_026136967.1"/>
    </source>
</evidence>
<organism evidence="4 5">
    <name type="scientific">Carassius auratus</name>
    <name type="common">Goldfish</name>
    <dbReference type="NCBI Taxonomy" id="7957"/>
    <lineage>
        <taxon>Eukaryota</taxon>
        <taxon>Metazoa</taxon>
        <taxon>Chordata</taxon>
        <taxon>Craniata</taxon>
        <taxon>Vertebrata</taxon>
        <taxon>Euteleostomi</taxon>
        <taxon>Actinopterygii</taxon>
        <taxon>Neopterygii</taxon>
        <taxon>Teleostei</taxon>
        <taxon>Ostariophysi</taxon>
        <taxon>Cypriniformes</taxon>
        <taxon>Cyprinidae</taxon>
        <taxon>Cyprininae</taxon>
        <taxon>Carassius</taxon>
    </lineage>
</organism>
<proteinExistence type="predicted"/>
<keyword evidence="2" id="KW-0677">Repeat</keyword>
<dbReference type="AlphaFoldDB" id="A0A6P6QU87"/>
<dbReference type="PANTHER" id="PTHR24412">
    <property type="entry name" value="KELCH PROTEIN"/>
    <property type="match status" value="1"/>
</dbReference>
<dbReference type="OrthoDB" id="6418787at2759"/>
<reference evidence="5" key="1">
    <citation type="submission" date="2025-08" db="UniProtKB">
        <authorList>
            <consortium name="RefSeq"/>
        </authorList>
    </citation>
    <scope>IDENTIFICATION</scope>
    <source>
        <strain evidence="5">Wakin</strain>
        <tissue evidence="5">Muscle</tissue>
    </source>
</reference>
<dbReference type="InterPro" id="IPR000210">
    <property type="entry name" value="BTB/POZ_dom"/>
</dbReference>
<dbReference type="UniPathway" id="UPA00143"/>
<evidence type="ECO:0000313" key="4">
    <source>
        <dbReference type="Proteomes" id="UP000515129"/>
    </source>
</evidence>
<dbReference type="SUPFAM" id="SSF54695">
    <property type="entry name" value="POZ domain"/>
    <property type="match status" value="1"/>
</dbReference>
<gene>
    <name evidence="5" type="primary">LOC113114289</name>
</gene>
<accession>A0A6P6QU87</accession>
<dbReference type="InterPro" id="IPR011333">
    <property type="entry name" value="SKP1/BTB/POZ_sf"/>
</dbReference>
<name>A0A6P6QU87_CARAU</name>
<sequence>MSPCDMSESKAHHVEIRDVGGQMLPKLVDYIYTSEIEVSEDNVQVLLPAAGLLQLMDVRQVCCDLLQAQLHPCPLKRRL</sequence>
<dbReference type="Gene3D" id="3.30.710.10">
    <property type="entry name" value="Potassium Channel Kv1.1, Chain A"/>
    <property type="match status" value="1"/>
</dbReference>
<dbReference type="KEGG" id="caua:113114289"/>
<dbReference type="Proteomes" id="UP000515129">
    <property type="component" value="Chromosome 14"/>
</dbReference>
<feature type="domain" description="BTB" evidence="3">
    <location>
        <begin position="6"/>
        <end position="69"/>
    </location>
</feature>
<dbReference type="GO" id="GO:0016567">
    <property type="term" value="P:protein ubiquitination"/>
    <property type="evidence" value="ECO:0007669"/>
    <property type="project" value="UniProtKB-UniPathway"/>
</dbReference>
<dbReference type="Pfam" id="PF00651">
    <property type="entry name" value="BTB"/>
    <property type="match status" value="1"/>
</dbReference>
<keyword evidence="1" id="KW-0880">Kelch repeat</keyword>
<keyword evidence="4" id="KW-1185">Reference proteome</keyword>